<dbReference type="Pfam" id="PF00015">
    <property type="entry name" value="MCPsignal"/>
    <property type="match status" value="1"/>
</dbReference>
<feature type="domain" description="Methyl-accepting transducer" evidence="12">
    <location>
        <begin position="249"/>
        <end position="485"/>
    </location>
</feature>
<evidence type="ECO:0000256" key="11">
    <source>
        <dbReference type="PROSITE-ProRule" id="PRU00284"/>
    </source>
</evidence>
<gene>
    <name evidence="14" type="ORF">SAMN05216190_101109</name>
</gene>
<evidence type="ECO:0000256" key="2">
    <source>
        <dbReference type="ARBA" id="ARBA00022475"/>
    </source>
</evidence>
<dbReference type="InterPro" id="IPR013655">
    <property type="entry name" value="PAS_fold_3"/>
</dbReference>
<reference evidence="15" key="1">
    <citation type="submission" date="2016-10" db="EMBL/GenBank/DDBJ databases">
        <authorList>
            <person name="Varghese N."/>
            <person name="Submissions S."/>
        </authorList>
    </citation>
    <scope>NUCLEOTIDE SEQUENCE [LARGE SCALE GENOMIC DNA]</scope>
    <source>
        <strain evidence="15">DSM 17834</strain>
    </source>
</reference>
<comment type="subcellular location">
    <subcellularLocation>
        <location evidence="1">Cell inner membrane</location>
        <topology evidence="1">Multi-pass membrane protein</topology>
    </subcellularLocation>
</comment>
<dbReference type="PROSITE" id="PS50112">
    <property type="entry name" value="PAS"/>
    <property type="match status" value="1"/>
</dbReference>
<dbReference type="GO" id="GO:0052131">
    <property type="term" value="P:positive aerotaxis"/>
    <property type="evidence" value="ECO:0007669"/>
    <property type="project" value="UniProtKB-ARBA"/>
</dbReference>
<protein>
    <submittedName>
        <fullName evidence="14">Methyl-accepting chemotaxis sensory transducer with Pas/Pac sensor</fullName>
    </submittedName>
</protein>
<proteinExistence type="inferred from homology"/>
<dbReference type="PRINTS" id="PR00260">
    <property type="entry name" value="CHEMTRNSDUCR"/>
</dbReference>
<dbReference type="Gene3D" id="1.10.287.950">
    <property type="entry name" value="Methyl-accepting chemotaxis protein"/>
    <property type="match status" value="1"/>
</dbReference>
<dbReference type="PANTHER" id="PTHR32089:SF74">
    <property type="entry name" value="METHYL-ACCEPTING CHEMOTAXIS PROTEIN AER"/>
    <property type="match status" value="1"/>
</dbReference>
<evidence type="ECO:0000256" key="1">
    <source>
        <dbReference type="ARBA" id="ARBA00004429"/>
    </source>
</evidence>
<evidence type="ECO:0000256" key="5">
    <source>
        <dbReference type="ARBA" id="ARBA00022519"/>
    </source>
</evidence>
<name>A0A1I5K974_9PSED</name>
<dbReference type="GO" id="GO:0005886">
    <property type="term" value="C:plasma membrane"/>
    <property type="evidence" value="ECO:0007669"/>
    <property type="project" value="UniProtKB-SubCell"/>
</dbReference>
<dbReference type="SUPFAM" id="SSF55785">
    <property type="entry name" value="PYP-like sensor domain (PAS domain)"/>
    <property type="match status" value="1"/>
</dbReference>
<dbReference type="Proteomes" id="UP000198784">
    <property type="component" value="Unassembled WGS sequence"/>
</dbReference>
<evidence type="ECO:0000313" key="15">
    <source>
        <dbReference type="Proteomes" id="UP000198784"/>
    </source>
</evidence>
<evidence type="ECO:0000259" key="13">
    <source>
        <dbReference type="PROSITE" id="PS50112"/>
    </source>
</evidence>
<evidence type="ECO:0000313" key="14">
    <source>
        <dbReference type="EMBL" id="SFO81632.1"/>
    </source>
</evidence>
<dbReference type="GO" id="GO:0007165">
    <property type="term" value="P:signal transduction"/>
    <property type="evidence" value="ECO:0007669"/>
    <property type="project" value="UniProtKB-KW"/>
</dbReference>
<accession>A0A1I5K974</accession>
<keyword evidence="8" id="KW-0472">Membrane</keyword>
<dbReference type="NCBIfam" id="TIGR00229">
    <property type="entry name" value="sensory_box"/>
    <property type="match status" value="1"/>
</dbReference>
<organism evidence="14 15">
    <name type="scientific">Pseudomonas borbori</name>
    <dbReference type="NCBI Taxonomy" id="289003"/>
    <lineage>
        <taxon>Bacteria</taxon>
        <taxon>Pseudomonadati</taxon>
        <taxon>Pseudomonadota</taxon>
        <taxon>Gammaproteobacteria</taxon>
        <taxon>Pseudomonadales</taxon>
        <taxon>Pseudomonadaceae</taxon>
        <taxon>Pseudomonas</taxon>
    </lineage>
</organism>
<dbReference type="FunFam" id="3.30.450.20:FF:000046">
    <property type="entry name" value="Aerotaxis sensor receptor"/>
    <property type="match status" value="1"/>
</dbReference>
<dbReference type="AlphaFoldDB" id="A0A1I5K974"/>
<evidence type="ECO:0000256" key="7">
    <source>
        <dbReference type="ARBA" id="ARBA00022989"/>
    </source>
</evidence>
<dbReference type="InterPro" id="IPR000014">
    <property type="entry name" value="PAS"/>
</dbReference>
<dbReference type="Gene3D" id="3.30.450.20">
    <property type="entry name" value="PAS domain"/>
    <property type="match status" value="1"/>
</dbReference>
<evidence type="ECO:0000256" key="4">
    <source>
        <dbReference type="ARBA" id="ARBA00022500"/>
    </source>
</evidence>
<dbReference type="EMBL" id="FOWX01000001">
    <property type="protein sequence ID" value="SFO81632.1"/>
    <property type="molecule type" value="Genomic_DNA"/>
</dbReference>
<dbReference type="STRING" id="289003.SAMN05216190_101109"/>
<keyword evidence="5" id="KW-0997">Cell inner membrane</keyword>
<evidence type="ECO:0000256" key="8">
    <source>
        <dbReference type="ARBA" id="ARBA00023136"/>
    </source>
</evidence>
<comment type="similarity">
    <text evidence="10">Belongs to the methyl-accepting chemotaxis (MCP) protein family.</text>
</comment>
<dbReference type="InterPro" id="IPR004090">
    <property type="entry name" value="Chemotax_Me-accpt_rcpt"/>
</dbReference>
<evidence type="ECO:0000256" key="3">
    <source>
        <dbReference type="ARBA" id="ARBA00022481"/>
    </source>
</evidence>
<dbReference type="SMART" id="SM00283">
    <property type="entry name" value="MA"/>
    <property type="match status" value="1"/>
</dbReference>
<dbReference type="CDD" id="cd00130">
    <property type="entry name" value="PAS"/>
    <property type="match status" value="1"/>
</dbReference>
<evidence type="ECO:0000259" key="12">
    <source>
        <dbReference type="PROSITE" id="PS50111"/>
    </source>
</evidence>
<keyword evidence="9 11" id="KW-0807">Transducer</keyword>
<dbReference type="InterPro" id="IPR004089">
    <property type="entry name" value="MCPsignal_dom"/>
</dbReference>
<dbReference type="PANTHER" id="PTHR32089">
    <property type="entry name" value="METHYL-ACCEPTING CHEMOTAXIS PROTEIN MCPB"/>
    <property type="match status" value="1"/>
</dbReference>
<dbReference type="Pfam" id="PF08447">
    <property type="entry name" value="PAS_3"/>
    <property type="match status" value="1"/>
</dbReference>
<dbReference type="PROSITE" id="PS50111">
    <property type="entry name" value="CHEMOTAXIS_TRANSDUC_2"/>
    <property type="match status" value="1"/>
</dbReference>
<dbReference type="InterPro" id="IPR035965">
    <property type="entry name" value="PAS-like_dom_sf"/>
</dbReference>
<sequence>MRANTPITDRERSFPAEQRLISATDEQGNLTYCNDEFVAVSGFSREQLIGSPHNIVRHPDMPPALFAHMWSHLKAGKNWMGMVKNRCQNGDFYWVSAYVTPIRQNGRVVGCESVQVRPSVEQVERAAALYARLRNGQPAASGGERLRTLSRFLLLPLLGALSGPLLLSQGQPGWAVGCLLGLSFGQTWLSLWYVRRALAKVHEAAPLAFDSELVARTYSSESGAVARLQMALISEGSRIRTALARLGDYADQTAVLATQNGQLVGQAQTALQAQRVEADMAATAMHEMAASIAQVSVHIQQTANGAREVNQLSASGTQQAQQSRRVIEKLADTVDNIGGSVDNLAAQTQSIQQAANLIQAIAEQTNLLALNAAIEAARAGEQGRGFAVVADEVRALASKTRDSTEAIQQIIGTLQDVARQAVAIARQGSDEARAGVERVIDTERALDGITSAVGGIHEMAEQMAAAAEQQTQVAEDISRQITTISQAAERNAEITGRSSLLGRDLETTAHSLHALVERFNV</sequence>
<keyword evidence="7" id="KW-1133">Transmembrane helix</keyword>
<evidence type="ECO:0000256" key="9">
    <source>
        <dbReference type="ARBA" id="ARBA00023224"/>
    </source>
</evidence>
<dbReference type="SUPFAM" id="SSF58104">
    <property type="entry name" value="Methyl-accepting chemotaxis protein (MCP) signaling domain"/>
    <property type="match status" value="1"/>
</dbReference>
<keyword evidence="3" id="KW-0488">Methylation</keyword>
<evidence type="ECO:0000256" key="6">
    <source>
        <dbReference type="ARBA" id="ARBA00022692"/>
    </source>
</evidence>
<keyword evidence="2" id="KW-1003">Cell membrane</keyword>
<feature type="domain" description="PAS" evidence="13">
    <location>
        <begin position="21"/>
        <end position="50"/>
    </location>
</feature>
<keyword evidence="15" id="KW-1185">Reference proteome</keyword>
<dbReference type="OrthoDB" id="5675566at2"/>
<evidence type="ECO:0000256" key="10">
    <source>
        <dbReference type="ARBA" id="ARBA00029447"/>
    </source>
</evidence>
<keyword evidence="4" id="KW-0145">Chemotaxis</keyword>
<dbReference type="FunFam" id="1.10.287.950:FF:000001">
    <property type="entry name" value="Methyl-accepting chemotaxis sensory transducer"/>
    <property type="match status" value="1"/>
</dbReference>
<keyword evidence="6" id="KW-0812">Transmembrane</keyword>
<dbReference type="GO" id="GO:0004888">
    <property type="term" value="F:transmembrane signaling receptor activity"/>
    <property type="evidence" value="ECO:0007669"/>
    <property type="project" value="InterPro"/>
</dbReference>